<dbReference type="InterPro" id="IPR006058">
    <property type="entry name" value="2Fe2S_fd_BS"/>
</dbReference>
<dbReference type="Pfam" id="PF00175">
    <property type="entry name" value="NAD_binding_1"/>
    <property type="match status" value="1"/>
</dbReference>
<dbReference type="InterPro" id="IPR001433">
    <property type="entry name" value="OxRdtase_FAD/NAD-bd"/>
</dbReference>
<dbReference type="CDD" id="cd06185">
    <property type="entry name" value="PDR_like"/>
    <property type="match status" value="1"/>
</dbReference>
<dbReference type="RefSeq" id="WP_170196975.1">
    <property type="nucleotide sequence ID" value="NZ_JABBNB010000036.1"/>
</dbReference>
<evidence type="ECO:0000256" key="6">
    <source>
        <dbReference type="ARBA" id="ARBA00023004"/>
    </source>
</evidence>
<evidence type="ECO:0000256" key="4">
    <source>
        <dbReference type="ARBA" id="ARBA00022723"/>
    </source>
</evidence>
<dbReference type="SUPFAM" id="SSF63380">
    <property type="entry name" value="Riboflavin synthase domain-like"/>
    <property type="match status" value="1"/>
</dbReference>
<keyword evidence="6" id="KW-0408">Iron</keyword>
<keyword evidence="11" id="KW-1185">Reference proteome</keyword>
<dbReference type="PANTHER" id="PTHR47354">
    <property type="entry name" value="NADH OXIDOREDUCTASE HCR"/>
    <property type="match status" value="1"/>
</dbReference>
<dbReference type="PROSITE" id="PS51085">
    <property type="entry name" value="2FE2S_FER_2"/>
    <property type="match status" value="1"/>
</dbReference>
<name>A0A848LA67_9ACTN</name>
<evidence type="ECO:0000313" key="11">
    <source>
        <dbReference type="Proteomes" id="UP000550729"/>
    </source>
</evidence>
<feature type="domain" description="2Fe-2S ferredoxin-type" evidence="8">
    <location>
        <begin position="247"/>
        <end position="334"/>
    </location>
</feature>
<evidence type="ECO:0000313" key="10">
    <source>
        <dbReference type="EMBL" id="NMO04468.1"/>
    </source>
</evidence>
<dbReference type="InterPro" id="IPR050415">
    <property type="entry name" value="MRET"/>
</dbReference>
<evidence type="ECO:0000256" key="2">
    <source>
        <dbReference type="ARBA" id="ARBA00022630"/>
    </source>
</evidence>
<evidence type="ECO:0000256" key="1">
    <source>
        <dbReference type="ARBA" id="ARBA00001974"/>
    </source>
</evidence>
<dbReference type="GO" id="GO:0016491">
    <property type="term" value="F:oxidoreductase activity"/>
    <property type="evidence" value="ECO:0007669"/>
    <property type="project" value="UniProtKB-KW"/>
</dbReference>
<dbReference type="CDD" id="cd00207">
    <property type="entry name" value="fer2"/>
    <property type="match status" value="1"/>
</dbReference>
<dbReference type="InterPro" id="IPR039261">
    <property type="entry name" value="FNR_nucleotide-bd"/>
</dbReference>
<dbReference type="PANTHER" id="PTHR47354:SF1">
    <property type="entry name" value="CARNITINE MONOOXYGENASE REDUCTASE SUBUNIT"/>
    <property type="match status" value="1"/>
</dbReference>
<evidence type="ECO:0000256" key="7">
    <source>
        <dbReference type="ARBA" id="ARBA00023014"/>
    </source>
</evidence>
<dbReference type="EMBL" id="JABBNB010000036">
    <property type="protein sequence ID" value="NMO04468.1"/>
    <property type="molecule type" value="Genomic_DNA"/>
</dbReference>
<dbReference type="Pfam" id="PF00111">
    <property type="entry name" value="Fer2"/>
    <property type="match status" value="1"/>
</dbReference>
<comment type="cofactor">
    <cofactor evidence="1">
        <name>FAD</name>
        <dbReference type="ChEBI" id="CHEBI:57692"/>
    </cofactor>
</comment>
<keyword evidence="5" id="KW-0560">Oxidoreductase</keyword>
<dbReference type="PRINTS" id="PR00409">
    <property type="entry name" value="PHDIOXRDTASE"/>
</dbReference>
<gene>
    <name evidence="10" type="ORF">HH308_24935</name>
</gene>
<keyword evidence="3" id="KW-0001">2Fe-2S</keyword>
<proteinExistence type="predicted"/>
<reference evidence="10 11" key="1">
    <citation type="submission" date="2020-04" db="EMBL/GenBank/DDBJ databases">
        <title>Gordonia sp. nov. TBRC 11910.</title>
        <authorList>
            <person name="Suriyachadkun C."/>
        </authorList>
    </citation>
    <scope>NUCLEOTIDE SEQUENCE [LARGE SCALE GENOMIC DNA]</scope>
    <source>
        <strain evidence="10 11">TBRC 11910</strain>
    </source>
</reference>
<protein>
    <submittedName>
        <fullName evidence="10">Oxidoreductase</fullName>
    </submittedName>
</protein>
<evidence type="ECO:0000259" key="9">
    <source>
        <dbReference type="PROSITE" id="PS51384"/>
    </source>
</evidence>
<feature type="domain" description="FAD-binding FR-type" evidence="9">
    <location>
        <begin position="16"/>
        <end position="118"/>
    </location>
</feature>
<dbReference type="InterPro" id="IPR036010">
    <property type="entry name" value="2Fe-2S_ferredoxin-like_sf"/>
</dbReference>
<dbReference type="InterPro" id="IPR017938">
    <property type="entry name" value="Riboflavin_synthase-like_b-brl"/>
</dbReference>
<dbReference type="Gene3D" id="3.10.20.30">
    <property type="match status" value="1"/>
</dbReference>
<organism evidence="10 11">
    <name type="scientific">Gordonia asplenii</name>
    <dbReference type="NCBI Taxonomy" id="2725283"/>
    <lineage>
        <taxon>Bacteria</taxon>
        <taxon>Bacillati</taxon>
        <taxon>Actinomycetota</taxon>
        <taxon>Actinomycetes</taxon>
        <taxon>Mycobacteriales</taxon>
        <taxon>Gordoniaceae</taxon>
        <taxon>Gordonia</taxon>
    </lineage>
</organism>
<dbReference type="AlphaFoldDB" id="A0A848LA67"/>
<keyword evidence="4" id="KW-0479">Metal-binding</keyword>
<dbReference type="InterPro" id="IPR012675">
    <property type="entry name" value="Beta-grasp_dom_sf"/>
</dbReference>
<dbReference type="SUPFAM" id="SSF54292">
    <property type="entry name" value="2Fe-2S ferredoxin-like"/>
    <property type="match status" value="1"/>
</dbReference>
<keyword evidence="2" id="KW-0285">Flavoprotein</keyword>
<sequence>MTTVLDSHHADVAIHGGSLELVVTRVSLEADDVISVTLADAAGRKLPDWRPGAHLELVLPSGLLRQYSLCGDSRDTFSYTVAVLREAGGRGGSRELHDTGLVGKRLRVNGPRNHFELVPSRRHVFIAGGIGVTPILAMVRSLADDASWSLHYGGRTASSMAFVTELSAIGGPRVSLVPQDERGLLDVDAILADADESTAVYCCGPAPLLAAVTDAHARLAPDASLHIERFAASSPGSGTPAAAGDDKPVEVLLRRSGLTLNVAPDRSILDAIRDVVPGMPYSCTEGYCGSCEVAVLEGTPDHRDEILTPQERERGTTMFPCVSRALSEQLVLDI</sequence>
<dbReference type="GO" id="GO:0046872">
    <property type="term" value="F:metal ion binding"/>
    <property type="evidence" value="ECO:0007669"/>
    <property type="project" value="UniProtKB-KW"/>
</dbReference>
<dbReference type="Gene3D" id="3.40.50.80">
    <property type="entry name" value="Nucleotide-binding domain of ferredoxin-NADP reductase (FNR) module"/>
    <property type="match status" value="1"/>
</dbReference>
<comment type="caution">
    <text evidence="10">The sequence shown here is derived from an EMBL/GenBank/DDBJ whole genome shotgun (WGS) entry which is preliminary data.</text>
</comment>
<evidence type="ECO:0000259" key="8">
    <source>
        <dbReference type="PROSITE" id="PS51085"/>
    </source>
</evidence>
<dbReference type="Gene3D" id="2.40.30.10">
    <property type="entry name" value="Translation factors"/>
    <property type="match status" value="1"/>
</dbReference>
<dbReference type="SUPFAM" id="SSF52343">
    <property type="entry name" value="Ferredoxin reductase-like, C-terminal NADP-linked domain"/>
    <property type="match status" value="1"/>
</dbReference>
<dbReference type="Proteomes" id="UP000550729">
    <property type="component" value="Unassembled WGS sequence"/>
</dbReference>
<dbReference type="PROSITE" id="PS51384">
    <property type="entry name" value="FAD_FR"/>
    <property type="match status" value="1"/>
</dbReference>
<evidence type="ECO:0000256" key="5">
    <source>
        <dbReference type="ARBA" id="ARBA00023002"/>
    </source>
</evidence>
<dbReference type="GO" id="GO:0051537">
    <property type="term" value="F:2 iron, 2 sulfur cluster binding"/>
    <property type="evidence" value="ECO:0007669"/>
    <property type="project" value="UniProtKB-KW"/>
</dbReference>
<dbReference type="PROSITE" id="PS00197">
    <property type="entry name" value="2FE2S_FER_1"/>
    <property type="match status" value="1"/>
</dbReference>
<dbReference type="InterPro" id="IPR001041">
    <property type="entry name" value="2Fe-2S_ferredoxin-type"/>
</dbReference>
<evidence type="ECO:0000256" key="3">
    <source>
        <dbReference type="ARBA" id="ARBA00022714"/>
    </source>
</evidence>
<dbReference type="InterPro" id="IPR017927">
    <property type="entry name" value="FAD-bd_FR_type"/>
</dbReference>
<keyword evidence="7" id="KW-0411">Iron-sulfur</keyword>
<accession>A0A848LA67</accession>